<comment type="similarity">
    <text evidence="2">Belongs to the transcriptional coactivator PC4 family.</text>
</comment>
<keyword evidence="8" id="KW-1133">Transmembrane helix</keyword>
<dbReference type="EnsemblMetazoa" id="PPA40380.1">
    <property type="protein sequence ID" value="PPA40380.1"/>
    <property type="gene ID" value="WBGene00278749"/>
</dbReference>
<feature type="domain" description="Transcriptional coactivator p15 (PC4) C-terminal" evidence="9">
    <location>
        <begin position="321"/>
        <end position="372"/>
    </location>
</feature>
<protein>
    <recommendedName>
        <fullName evidence="9">Transcriptional coactivator p15 (PC4) C-terminal domain-containing protein</fullName>
    </recommendedName>
</protein>
<feature type="transmembrane region" description="Helical" evidence="8">
    <location>
        <begin position="203"/>
        <end position="221"/>
    </location>
</feature>
<dbReference type="InterPro" id="IPR019422">
    <property type="entry name" value="7TM_GPCR_serpentine_rcpt_Srh"/>
</dbReference>
<gene>
    <name evidence="10" type="primary">WBGene00278749</name>
</gene>
<accession>A0A8R1YXI0</accession>
<keyword evidence="3" id="KW-0805">Transcription regulation</keyword>
<dbReference type="InterPro" id="IPR045125">
    <property type="entry name" value="Sub1/Tcp4-like"/>
</dbReference>
<feature type="transmembrane region" description="Helical" evidence="8">
    <location>
        <begin position="245"/>
        <end position="265"/>
    </location>
</feature>
<name>A0A8R1YXI0_PRIPA</name>
<evidence type="ECO:0000256" key="4">
    <source>
        <dbReference type="ARBA" id="ARBA00023125"/>
    </source>
</evidence>
<evidence type="ECO:0000256" key="8">
    <source>
        <dbReference type="SAM" id="Phobius"/>
    </source>
</evidence>
<dbReference type="GO" id="GO:0060261">
    <property type="term" value="P:positive regulation of transcription initiation by RNA polymerase II"/>
    <property type="evidence" value="ECO:0007669"/>
    <property type="project" value="InterPro"/>
</dbReference>
<evidence type="ECO:0000256" key="1">
    <source>
        <dbReference type="ARBA" id="ARBA00004123"/>
    </source>
</evidence>
<evidence type="ECO:0000256" key="2">
    <source>
        <dbReference type="ARBA" id="ARBA00009001"/>
    </source>
</evidence>
<sequence length="504" mass="58139">MVLPHNFSGKLSIEKQLNRHVTRKVNQFYVIERIKRYNANRSNWRSQISQSMNSFYFSLELQNGILISTRILFVVSSFFNAIAFFCLLKETPEHQSKFRNYLLCIQVFAAINDINFDVAVEPFPMFPAIGGFCKGIVCHWSVPIQYSFATTVLLIGLIGFAISICIIYRHQSIVRGKFKLSKIDLTMITSFYFKRSLDALRTFLVLFCMSPGIISFCIYFDKSRTEELLDNYQHGNLSWIRERGMYAMFVRSSGTTIVIPVVAITSIRSITSRKRKVCQIAFFALYPHSLLHSLVLLFITPQYRKLMRRYLDQLLRRNMIAISEKRFVTRSVYKGEPRIDIREFYIDKDSGEWKPCKKGISLTLEEFDILVDAAPYPIMSDSDSEQFKKEDKKKNKNAPKKRELSDSGDEGVDDPTPIKKKGKTEAGSTVKNAEGDEMIEIGKMKYVTVRSFKGQTYIDIREFYMDKASGEMRPGKKGISLNPEQYNNFKKAMGEVDKKVAAKN</sequence>
<dbReference type="AlphaFoldDB" id="A0A8R1YXI0"/>
<keyword evidence="5" id="KW-0804">Transcription</keyword>
<evidence type="ECO:0000313" key="10">
    <source>
        <dbReference type="EnsemblMetazoa" id="PPA40380.1"/>
    </source>
</evidence>
<dbReference type="Pfam" id="PF02229">
    <property type="entry name" value="PC4"/>
    <property type="match status" value="2"/>
</dbReference>
<feature type="domain" description="Transcriptional coactivator p15 (PC4) C-terminal" evidence="9">
    <location>
        <begin position="440"/>
        <end position="492"/>
    </location>
</feature>
<evidence type="ECO:0000256" key="3">
    <source>
        <dbReference type="ARBA" id="ARBA00023015"/>
    </source>
</evidence>
<feature type="region of interest" description="Disordered" evidence="7">
    <location>
        <begin position="381"/>
        <end position="431"/>
    </location>
</feature>
<keyword evidence="8" id="KW-0472">Membrane</keyword>
<dbReference type="GO" id="GO:0005634">
    <property type="term" value="C:nucleus"/>
    <property type="evidence" value="ECO:0000318"/>
    <property type="project" value="GO_Central"/>
</dbReference>
<evidence type="ECO:0000256" key="5">
    <source>
        <dbReference type="ARBA" id="ARBA00023163"/>
    </source>
</evidence>
<feature type="transmembrane region" description="Helical" evidence="8">
    <location>
        <begin position="65"/>
        <end position="88"/>
    </location>
</feature>
<comment type="subcellular location">
    <subcellularLocation>
        <location evidence="1">Nucleus</location>
    </subcellularLocation>
</comment>
<evidence type="ECO:0000259" key="9">
    <source>
        <dbReference type="Pfam" id="PF02229"/>
    </source>
</evidence>
<feature type="transmembrane region" description="Helical" evidence="8">
    <location>
        <begin position="100"/>
        <end position="120"/>
    </location>
</feature>
<keyword evidence="6" id="KW-0539">Nucleus</keyword>
<dbReference type="GO" id="GO:0005667">
    <property type="term" value="C:transcription regulator complex"/>
    <property type="evidence" value="ECO:0000318"/>
    <property type="project" value="GO_Central"/>
</dbReference>
<dbReference type="InterPro" id="IPR009044">
    <property type="entry name" value="ssDNA-bd_transcriptional_reg"/>
</dbReference>
<keyword evidence="4" id="KW-0238">DNA-binding</keyword>
<dbReference type="PANTHER" id="PTHR13215">
    <property type="entry name" value="RNA POLYMERASE II TRANSCRIPTIONAL COACTIVATOR"/>
    <property type="match status" value="1"/>
</dbReference>
<dbReference type="SUPFAM" id="SSF54447">
    <property type="entry name" value="ssDNA-binding transcriptional regulator domain"/>
    <property type="match status" value="2"/>
</dbReference>
<keyword evidence="11" id="KW-1185">Reference proteome</keyword>
<keyword evidence="8" id="KW-0812">Transmembrane</keyword>
<dbReference type="GO" id="GO:0003713">
    <property type="term" value="F:transcription coactivator activity"/>
    <property type="evidence" value="ECO:0000318"/>
    <property type="project" value="GO_Central"/>
</dbReference>
<reference evidence="11" key="1">
    <citation type="journal article" date="2008" name="Nat. Genet.">
        <title>The Pristionchus pacificus genome provides a unique perspective on nematode lifestyle and parasitism.</title>
        <authorList>
            <person name="Dieterich C."/>
            <person name="Clifton S.W."/>
            <person name="Schuster L.N."/>
            <person name="Chinwalla A."/>
            <person name="Delehaunty K."/>
            <person name="Dinkelacker I."/>
            <person name="Fulton L."/>
            <person name="Fulton R."/>
            <person name="Godfrey J."/>
            <person name="Minx P."/>
            <person name="Mitreva M."/>
            <person name="Roeseler W."/>
            <person name="Tian H."/>
            <person name="Witte H."/>
            <person name="Yang S.P."/>
            <person name="Wilson R.K."/>
            <person name="Sommer R.J."/>
        </authorList>
    </citation>
    <scope>NUCLEOTIDE SEQUENCE [LARGE SCALE GENOMIC DNA]</scope>
    <source>
        <strain evidence="11">PS312</strain>
    </source>
</reference>
<evidence type="ECO:0000313" key="11">
    <source>
        <dbReference type="Proteomes" id="UP000005239"/>
    </source>
</evidence>
<proteinExistence type="inferred from homology"/>
<evidence type="ECO:0000256" key="7">
    <source>
        <dbReference type="SAM" id="MobiDB-lite"/>
    </source>
</evidence>
<dbReference type="GO" id="GO:0003677">
    <property type="term" value="F:DNA binding"/>
    <property type="evidence" value="ECO:0007669"/>
    <property type="project" value="UniProtKB-KW"/>
</dbReference>
<feature type="transmembrane region" description="Helical" evidence="8">
    <location>
        <begin position="146"/>
        <end position="168"/>
    </location>
</feature>
<dbReference type="Pfam" id="PF10318">
    <property type="entry name" value="7TM_GPCR_Srh"/>
    <property type="match status" value="1"/>
</dbReference>
<dbReference type="Gene3D" id="2.30.31.10">
    <property type="entry name" value="Transcriptional Coactivator Pc4, Chain A"/>
    <property type="match status" value="2"/>
</dbReference>
<evidence type="ECO:0000256" key="6">
    <source>
        <dbReference type="ARBA" id="ARBA00023242"/>
    </source>
</evidence>
<organism evidence="10 11">
    <name type="scientific">Pristionchus pacificus</name>
    <name type="common">Parasitic nematode worm</name>
    <dbReference type="NCBI Taxonomy" id="54126"/>
    <lineage>
        <taxon>Eukaryota</taxon>
        <taxon>Metazoa</taxon>
        <taxon>Ecdysozoa</taxon>
        <taxon>Nematoda</taxon>
        <taxon>Chromadorea</taxon>
        <taxon>Rhabditida</taxon>
        <taxon>Rhabditina</taxon>
        <taxon>Diplogasteromorpha</taxon>
        <taxon>Diplogasteroidea</taxon>
        <taxon>Neodiplogasteridae</taxon>
        <taxon>Pristionchus</taxon>
    </lineage>
</organism>
<reference evidence="10" key="2">
    <citation type="submission" date="2022-06" db="UniProtKB">
        <authorList>
            <consortium name="EnsemblMetazoa"/>
        </authorList>
    </citation>
    <scope>IDENTIFICATION</scope>
    <source>
        <strain evidence="10">PS312</strain>
    </source>
</reference>
<dbReference type="Proteomes" id="UP000005239">
    <property type="component" value="Unassembled WGS sequence"/>
</dbReference>
<feature type="transmembrane region" description="Helical" evidence="8">
    <location>
        <begin position="277"/>
        <end position="299"/>
    </location>
</feature>
<dbReference type="InterPro" id="IPR003173">
    <property type="entry name" value="PC4_C"/>
</dbReference>